<comment type="caution">
    <text evidence="3">The sequence shown here is derived from an EMBL/GenBank/DDBJ whole genome shotgun (WGS) entry which is preliminary data.</text>
</comment>
<dbReference type="PANTHER" id="PTHR35335:SF1">
    <property type="entry name" value="UPF0716 PROTEIN FXSA"/>
    <property type="match status" value="1"/>
</dbReference>
<dbReference type="Pfam" id="PF04186">
    <property type="entry name" value="FxsA"/>
    <property type="match status" value="1"/>
</dbReference>
<keyword evidence="2" id="KW-1133">Transmembrane helix</keyword>
<name>A0A1E7Z8X9_9ALTE</name>
<feature type="transmembrane region" description="Helical" evidence="2">
    <location>
        <begin position="65"/>
        <end position="90"/>
    </location>
</feature>
<gene>
    <name evidence="3" type="ORF">BFC18_16130</name>
</gene>
<organism evidence="3 4">
    <name type="scientific">Alteromonas confluentis</name>
    <dbReference type="NCBI Taxonomy" id="1656094"/>
    <lineage>
        <taxon>Bacteria</taxon>
        <taxon>Pseudomonadati</taxon>
        <taxon>Pseudomonadota</taxon>
        <taxon>Gammaproteobacteria</taxon>
        <taxon>Alteromonadales</taxon>
        <taxon>Alteromonadaceae</taxon>
        <taxon>Alteromonas/Salinimonas group</taxon>
        <taxon>Alteromonas</taxon>
    </lineage>
</organism>
<keyword evidence="2" id="KW-0812">Transmembrane</keyword>
<dbReference type="PANTHER" id="PTHR35335">
    <property type="entry name" value="UPF0716 PROTEIN FXSA"/>
    <property type="match status" value="1"/>
</dbReference>
<accession>A0A1E7Z8X9</accession>
<evidence type="ECO:0000256" key="1">
    <source>
        <dbReference type="SAM" id="MobiDB-lite"/>
    </source>
</evidence>
<sequence>MPIIEIALLVKVGGIIGGWNTIAIVLITAFIGAYFVKREGLHTLQKAQMKMQQGEMPGQEMVDGIMLAVAGVLMVTPGFITDILGILLVLPVTRHLIGASVKKHMKMRVVTSSGFNQQGPFAGDADPFGQQFHGGPRQENGDVFEGQYTDKSDSDTNPRLNK</sequence>
<protein>
    <recommendedName>
        <fullName evidence="5">FxsA protein</fullName>
    </recommendedName>
</protein>
<dbReference type="NCBIfam" id="NF008528">
    <property type="entry name" value="PRK11463.1-2"/>
    <property type="match status" value="1"/>
</dbReference>
<dbReference type="EMBL" id="MDHN01000036">
    <property type="protein sequence ID" value="OFC69854.1"/>
    <property type="molecule type" value="Genomic_DNA"/>
</dbReference>
<dbReference type="InterPro" id="IPR007313">
    <property type="entry name" value="FxsA"/>
</dbReference>
<proteinExistence type="predicted"/>
<dbReference type="AlphaFoldDB" id="A0A1E7Z8X9"/>
<feature type="region of interest" description="Disordered" evidence="1">
    <location>
        <begin position="124"/>
        <end position="162"/>
    </location>
</feature>
<dbReference type="Proteomes" id="UP000175691">
    <property type="component" value="Unassembled WGS sequence"/>
</dbReference>
<dbReference type="GO" id="GO:0016020">
    <property type="term" value="C:membrane"/>
    <property type="evidence" value="ECO:0007669"/>
    <property type="project" value="InterPro"/>
</dbReference>
<evidence type="ECO:0000313" key="3">
    <source>
        <dbReference type="EMBL" id="OFC69854.1"/>
    </source>
</evidence>
<dbReference type="STRING" id="1656094.BFC18_16130"/>
<evidence type="ECO:0008006" key="5">
    <source>
        <dbReference type="Google" id="ProtNLM"/>
    </source>
</evidence>
<keyword evidence="2" id="KW-0472">Membrane</keyword>
<reference evidence="3 4" key="1">
    <citation type="submission" date="2016-08" db="EMBL/GenBank/DDBJ databases">
        <authorList>
            <person name="Seilhamer J.J."/>
        </authorList>
    </citation>
    <scope>NUCLEOTIDE SEQUENCE [LARGE SCALE GENOMIC DNA]</scope>
    <source>
        <strain evidence="3 4">KCTC 42603</strain>
    </source>
</reference>
<evidence type="ECO:0000313" key="4">
    <source>
        <dbReference type="Proteomes" id="UP000175691"/>
    </source>
</evidence>
<evidence type="ECO:0000256" key="2">
    <source>
        <dbReference type="SAM" id="Phobius"/>
    </source>
</evidence>
<feature type="transmembrane region" description="Helical" evidence="2">
    <location>
        <begin position="12"/>
        <end position="36"/>
    </location>
</feature>
<keyword evidence="4" id="KW-1185">Reference proteome</keyword>